<organism evidence="3 4">
    <name type="scientific">Mycobacterium intracellulare 1956</name>
    <dbReference type="NCBI Taxonomy" id="1299331"/>
    <lineage>
        <taxon>Bacteria</taxon>
        <taxon>Bacillati</taxon>
        <taxon>Actinomycetota</taxon>
        <taxon>Actinomycetes</taxon>
        <taxon>Mycobacteriales</taxon>
        <taxon>Mycobacteriaceae</taxon>
        <taxon>Mycobacterium</taxon>
        <taxon>Mycobacterium avium complex (MAC)</taxon>
    </lineage>
</organism>
<dbReference type="InterPro" id="IPR036390">
    <property type="entry name" value="WH_DNA-bd_sf"/>
</dbReference>
<sequence length="217" mass="23601">MIRALHPGFMTMMRQLDADLQREHRMSHAEFVALMFLSEASDRTLGLSELARRCQQSLSAISRTVGRLEAQGLVRREQSSQDARAYNAVLTDAGLTRLEQAVPTHVVSLRRHLFDHLNSVDLKTIGDAFERIAAAASGDPHAVPGQPSPDTRWGDTSRPERIAPRRVGITTDAVTWAGSVAGVPATGQRDPHGFPTLSLPPAELGCRRLGLSSGSYS</sequence>
<dbReference type="SMART" id="SM00347">
    <property type="entry name" value="HTH_MARR"/>
    <property type="match status" value="1"/>
</dbReference>
<evidence type="ECO:0000313" key="4">
    <source>
        <dbReference type="Proteomes" id="UP000020825"/>
    </source>
</evidence>
<dbReference type="InterPro" id="IPR000835">
    <property type="entry name" value="HTH_MarR-typ"/>
</dbReference>
<dbReference type="EMBL" id="JAOG01000001">
    <property type="protein sequence ID" value="EUA58453.1"/>
    <property type="molecule type" value="Genomic_DNA"/>
</dbReference>
<accession>X8CSM1</accession>
<dbReference type="PROSITE" id="PS50995">
    <property type="entry name" value="HTH_MARR_2"/>
    <property type="match status" value="1"/>
</dbReference>
<evidence type="ECO:0000313" key="3">
    <source>
        <dbReference type="EMBL" id="EUA58453.1"/>
    </source>
</evidence>
<feature type="domain" description="HTH marR-type" evidence="2">
    <location>
        <begin position="1"/>
        <end position="134"/>
    </location>
</feature>
<reference evidence="3 4" key="1">
    <citation type="submission" date="2013-12" db="EMBL/GenBank/DDBJ databases">
        <authorList>
            <person name="Zelazny A."/>
            <person name="Olivier K."/>
            <person name="Holland S."/>
            <person name="Lenaerts A."/>
            <person name="Ordway D."/>
            <person name="DeGroote M.A."/>
            <person name="Parker T."/>
            <person name="Sizemore C."/>
            <person name="Tallon L.J."/>
            <person name="Sadzewicz L.K."/>
            <person name="Sengamalay N."/>
            <person name="Fraser C.M."/>
            <person name="Hine E."/>
            <person name="Shefchek K.A."/>
            <person name="Das S.P."/>
            <person name="Tettelin H."/>
        </authorList>
    </citation>
    <scope>NUCLEOTIDE SEQUENCE [LARGE SCALE GENOMIC DNA]</scope>
    <source>
        <strain evidence="3 4">1956</strain>
    </source>
</reference>
<protein>
    <submittedName>
        <fullName evidence="3">MarR family protein</fullName>
    </submittedName>
</protein>
<dbReference type="PANTHER" id="PTHR33164">
    <property type="entry name" value="TRANSCRIPTIONAL REGULATOR, MARR FAMILY"/>
    <property type="match status" value="1"/>
</dbReference>
<dbReference type="PANTHER" id="PTHR33164:SF99">
    <property type="entry name" value="MARR FAMILY REGULATORY PROTEIN"/>
    <property type="match status" value="1"/>
</dbReference>
<gene>
    <name evidence="3" type="ORF">I550_1596</name>
</gene>
<dbReference type="Pfam" id="PF12802">
    <property type="entry name" value="MarR_2"/>
    <property type="match status" value="1"/>
</dbReference>
<dbReference type="AlphaFoldDB" id="X8CSM1"/>
<comment type="caution">
    <text evidence="3">The sequence shown here is derived from an EMBL/GenBank/DDBJ whole genome shotgun (WGS) entry which is preliminary data.</text>
</comment>
<dbReference type="Proteomes" id="UP000020825">
    <property type="component" value="Unassembled WGS sequence"/>
</dbReference>
<dbReference type="Gene3D" id="1.10.10.10">
    <property type="entry name" value="Winged helix-like DNA-binding domain superfamily/Winged helix DNA-binding domain"/>
    <property type="match status" value="1"/>
</dbReference>
<evidence type="ECO:0000256" key="1">
    <source>
        <dbReference type="SAM" id="MobiDB-lite"/>
    </source>
</evidence>
<dbReference type="InterPro" id="IPR036388">
    <property type="entry name" value="WH-like_DNA-bd_sf"/>
</dbReference>
<dbReference type="GO" id="GO:0006950">
    <property type="term" value="P:response to stress"/>
    <property type="evidence" value="ECO:0007669"/>
    <property type="project" value="TreeGrafter"/>
</dbReference>
<feature type="region of interest" description="Disordered" evidence="1">
    <location>
        <begin position="137"/>
        <end position="161"/>
    </location>
</feature>
<proteinExistence type="predicted"/>
<dbReference type="GO" id="GO:0003700">
    <property type="term" value="F:DNA-binding transcription factor activity"/>
    <property type="evidence" value="ECO:0007669"/>
    <property type="project" value="InterPro"/>
</dbReference>
<name>X8CSM1_MYCIT</name>
<dbReference type="InterPro" id="IPR039422">
    <property type="entry name" value="MarR/SlyA-like"/>
</dbReference>
<feature type="compositionally biased region" description="Basic and acidic residues" evidence="1">
    <location>
        <begin position="152"/>
        <end position="161"/>
    </location>
</feature>
<dbReference type="SUPFAM" id="SSF46785">
    <property type="entry name" value="Winged helix' DNA-binding domain"/>
    <property type="match status" value="1"/>
</dbReference>
<evidence type="ECO:0000259" key="2">
    <source>
        <dbReference type="PROSITE" id="PS50995"/>
    </source>
</evidence>